<dbReference type="Pfam" id="PF00156">
    <property type="entry name" value="Pribosyltran"/>
    <property type="match status" value="1"/>
</dbReference>
<keyword evidence="7" id="KW-0328">Glycosyltransferase</keyword>
<keyword evidence="13" id="KW-1133">Transmembrane helix</keyword>
<evidence type="ECO:0000256" key="10">
    <source>
        <dbReference type="ARBA" id="ARBA00022726"/>
    </source>
</evidence>
<evidence type="ECO:0000256" key="5">
    <source>
        <dbReference type="ARBA" id="ARBA00011895"/>
    </source>
</evidence>
<dbReference type="InterPro" id="IPR050408">
    <property type="entry name" value="HGPRT"/>
</dbReference>
<evidence type="ECO:0000256" key="8">
    <source>
        <dbReference type="ARBA" id="ARBA00022679"/>
    </source>
</evidence>
<accession>A0A383DHC3</accession>
<evidence type="ECO:0000256" key="7">
    <source>
        <dbReference type="ARBA" id="ARBA00022676"/>
    </source>
</evidence>
<reference evidence="15" key="1">
    <citation type="submission" date="2018-05" db="EMBL/GenBank/DDBJ databases">
        <authorList>
            <person name="Lanie J.A."/>
            <person name="Ng W.-L."/>
            <person name="Kazmierczak K.M."/>
            <person name="Andrzejewski T.M."/>
            <person name="Davidsen T.M."/>
            <person name="Wayne K.J."/>
            <person name="Tettelin H."/>
            <person name="Glass J.I."/>
            <person name="Rusch D."/>
            <person name="Podicherti R."/>
            <person name="Tsui H.-C.T."/>
            <person name="Winkler M.E."/>
        </authorList>
    </citation>
    <scope>NUCLEOTIDE SEQUENCE</scope>
</reference>
<dbReference type="GO" id="GO:0000287">
    <property type="term" value="F:magnesium ion binding"/>
    <property type="evidence" value="ECO:0007669"/>
    <property type="project" value="TreeGrafter"/>
</dbReference>
<evidence type="ECO:0000256" key="13">
    <source>
        <dbReference type="SAM" id="Phobius"/>
    </source>
</evidence>
<dbReference type="AlphaFoldDB" id="A0A383DHC3"/>
<keyword evidence="12" id="KW-0460">Magnesium</keyword>
<keyword evidence="10" id="KW-0660">Purine salvage</keyword>
<feature type="domain" description="Phosphoribosyltransferase" evidence="14">
    <location>
        <begin position="4"/>
        <end position="144"/>
    </location>
</feature>
<feature type="transmembrane region" description="Helical" evidence="13">
    <location>
        <begin position="20"/>
        <end position="38"/>
    </location>
</feature>
<evidence type="ECO:0000256" key="1">
    <source>
        <dbReference type="ARBA" id="ARBA00001946"/>
    </source>
</evidence>
<comment type="subcellular location">
    <subcellularLocation>
        <location evidence="2">Cytoplasm</location>
    </subcellularLocation>
</comment>
<evidence type="ECO:0000256" key="9">
    <source>
        <dbReference type="ARBA" id="ARBA00022723"/>
    </source>
</evidence>
<dbReference type="InterPro" id="IPR000836">
    <property type="entry name" value="PRTase_dom"/>
</dbReference>
<evidence type="ECO:0000256" key="11">
    <source>
        <dbReference type="ARBA" id="ARBA00022741"/>
    </source>
</evidence>
<dbReference type="GO" id="GO:0004422">
    <property type="term" value="F:hypoxanthine phosphoribosyltransferase activity"/>
    <property type="evidence" value="ECO:0007669"/>
    <property type="project" value="InterPro"/>
</dbReference>
<evidence type="ECO:0000256" key="6">
    <source>
        <dbReference type="ARBA" id="ARBA00022490"/>
    </source>
</evidence>
<dbReference type="GO" id="GO:0032263">
    <property type="term" value="P:GMP salvage"/>
    <property type="evidence" value="ECO:0007669"/>
    <property type="project" value="TreeGrafter"/>
</dbReference>
<sequence length="160" mass="18014">VQNRVREIGFEISQMYLGKVPIIIGVLNGAFLFMADLVRNLDIEFEVDFIKIASYGDSTKSSGTVRLLKDISADITGRHVIIVEDIVDTGLSINFLKHRIEEASPKSLRFASFLYKPEAVSKNIVIDWIGFKINDQYVVGYGLDLKQIYRGLPGIYVINN</sequence>
<organism evidence="15">
    <name type="scientific">marine metagenome</name>
    <dbReference type="NCBI Taxonomy" id="408172"/>
    <lineage>
        <taxon>unclassified sequences</taxon>
        <taxon>metagenomes</taxon>
        <taxon>ecological metagenomes</taxon>
    </lineage>
</organism>
<dbReference type="InterPro" id="IPR029057">
    <property type="entry name" value="PRTase-like"/>
</dbReference>
<dbReference type="GO" id="GO:0046100">
    <property type="term" value="P:hypoxanthine metabolic process"/>
    <property type="evidence" value="ECO:0007669"/>
    <property type="project" value="TreeGrafter"/>
</dbReference>
<comment type="pathway">
    <text evidence="3">Purine metabolism; IMP biosynthesis via salvage pathway; IMP from hypoxanthine: step 1/1.</text>
</comment>
<protein>
    <recommendedName>
        <fullName evidence="5">hypoxanthine phosphoribosyltransferase</fullName>
        <ecNumber evidence="5">2.4.2.8</ecNumber>
    </recommendedName>
</protein>
<evidence type="ECO:0000259" key="14">
    <source>
        <dbReference type="Pfam" id="PF00156"/>
    </source>
</evidence>
<dbReference type="SUPFAM" id="SSF53271">
    <property type="entry name" value="PRTase-like"/>
    <property type="match status" value="1"/>
</dbReference>
<keyword evidence="13" id="KW-0472">Membrane</keyword>
<dbReference type="Gene3D" id="3.40.50.2020">
    <property type="match status" value="1"/>
</dbReference>
<dbReference type="CDD" id="cd06223">
    <property type="entry name" value="PRTases_typeI"/>
    <property type="match status" value="1"/>
</dbReference>
<feature type="non-terminal residue" evidence="15">
    <location>
        <position position="1"/>
    </location>
</feature>
<keyword evidence="8" id="KW-0808">Transferase</keyword>
<comment type="cofactor">
    <cofactor evidence="1">
        <name>Mg(2+)</name>
        <dbReference type="ChEBI" id="CHEBI:18420"/>
    </cofactor>
</comment>
<dbReference type="PANTHER" id="PTHR43340:SF1">
    <property type="entry name" value="HYPOXANTHINE PHOSPHORIBOSYLTRANSFERASE"/>
    <property type="match status" value="1"/>
</dbReference>
<dbReference type="PANTHER" id="PTHR43340">
    <property type="entry name" value="HYPOXANTHINE-GUANINE PHOSPHORIBOSYLTRANSFERASE"/>
    <property type="match status" value="1"/>
</dbReference>
<keyword evidence="13" id="KW-0812">Transmembrane</keyword>
<dbReference type="GO" id="GO:0032264">
    <property type="term" value="P:IMP salvage"/>
    <property type="evidence" value="ECO:0007669"/>
    <property type="project" value="TreeGrafter"/>
</dbReference>
<dbReference type="InterPro" id="IPR005904">
    <property type="entry name" value="Hxn_phspho_trans"/>
</dbReference>
<gene>
    <name evidence="15" type="ORF">METZ01_LOCUS496573</name>
</gene>
<keyword evidence="11" id="KW-0547">Nucleotide-binding</keyword>
<dbReference type="EC" id="2.4.2.8" evidence="5"/>
<evidence type="ECO:0000256" key="3">
    <source>
        <dbReference type="ARBA" id="ARBA00004669"/>
    </source>
</evidence>
<dbReference type="GO" id="GO:0000166">
    <property type="term" value="F:nucleotide binding"/>
    <property type="evidence" value="ECO:0007669"/>
    <property type="project" value="UniProtKB-KW"/>
</dbReference>
<dbReference type="GO" id="GO:0005829">
    <property type="term" value="C:cytosol"/>
    <property type="evidence" value="ECO:0007669"/>
    <property type="project" value="TreeGrafter"/>
</dbReference>
<evidence type="ECO:0000256" key="12">
    <source>
        <dbReference type="ARBA" id="ARBA00022842"/>
    </source>
</evidence>
<evidence type="ECO:0000256" key="4">
    <source>
        <dbReference type="ARBA" id="ARBA00008391"/>
    </source>
</evidence>
<evidence type="ECO:0000256" key="2">
    <source>
        <dbReference type="ARBA" id="ARBA00004496"/>
    </source>
</evidence>
<name>A0A383DHC3_9ZZZZ</name>
<proteinExistence type="inferred from homology"/>
<dbReference type="GO" id="GO:0006166">
    <property type="term" value="P:purine ribonucleoside salvage"/>
    <property type="evidence" value="ECO:0007669"/>
    <property type="project" value="UniProtKB-KW"/>
</dbReference>
<keyword evidence="9" id="KW-0479">Metal-binding</keyword>
<keyword evidence="6" id="KW-0963">Cytoplasm</keyword>
<dbReference type="GO" id="GO:0006178">
    <property type="term" value="P:guanine salvage"/>
    <property type="evidence" value="ECO:0007669"/>
    <property type="project" value="TreeGrafter"/>
</dbReference>
<dbReference type="EMBL" id="UINC01217214">
    <property type="protein sequence ID" value="SVE43719.1"/>
    <property type="molecule type" value="Genomic_DNA"/>
</dbReference>
<dbReference type="NCBIfam" id="TIGR01203">
    <property type="entry name" value="HGPRTase"/>
    <property type="match status" value="1"/>
</dbReference>
<evidence type="ECO:0000313" key="15">
    <source>
        <dbReference type="EMBL" id="SVE43719.1"/>
    </source>
</evidence>
<comment type="similarity">
    <text evidence="4">Belongs to the purine/pyrimidine phosphoribosyltransferase family.</text>
</comment>